<evidence type="ECO:0000313" key="4">
    <source>
        <dbReference type="EMBL" id="PSL53543.1"/>
    </source>
</evidence>
<proteinExistence type="predicted"/>
<dbReference type="GO" id="GO:0005576">
    <property type="term" value="C:extracellular region"/>
    <property type="evidence" value="ECO:0007669"/>
    <property type="project" value="TreeGrafter"/>
</dbReference>
<dbReference type="Proteomes" id="UP000241118">
    <property type="component" value="Unassembled WGS sequence"/>
</dbReference>
<gene>
    <name evidence="4" type="ORF">B0I31_109333</name>
</gene>
<dbReference type="EMBL" id="PYAX01000009">
    <property type="protein sequence ID" value="PSL53543.1"/>
    <property type="molecule type" value="Genomic_DNA"/>
</dbReference>
<dbReference type="AlphaFoldDB" id="A0A2P8I4Z8"/>
<reference evidence="4 5" key="1">
    <citation type="submission" date="2018-03" db="EMBL/GenBank/DDBJ databases">
        <title>Genomic Encyclopedia of Type Strains, Phase III (KMG-III): the genomes of soil and plant-associated and newly described type strains.</title>
        <authorList>
            <person name="Whitman W."/>
        </authorList>
    </citation>
    <scope>NUCLEOTIDE SEQUENCE [LARGE SCALE GENOMIC DNA]</scope>
    <source>
        <strain evidence="4 5">CGMCC 4.7097</strain>
    </source>
</reference>
<keyword evidence="5" id="KW-1185">Reference proteome</keyword>
<comment type="caution">
    <text evidence="4">The sequence shown here is derived from an EMBL/GenBank/DDBJ whole genome shotgun (WGS) entry which is preliminary data.</text>
</comment>
<dbReference type="InterPro" id="IPR005693">
    <property type="entry name" value="Mce"/>
</dbReference>
<dbReference type="OrthoDB" id="338143at2"/>
<dbReference type="GO" id="GO:0051701">
    <property type="term" value="P:biological process involved in interaction with host"/>
    <property type="evidence" value="ECO:0007669"/>
    <property type="project" value="TreeGrafter"/>
</dbReference>
<evidence type="ECO:0000259" key="2">
    <source>
        <dbReference type="Pfam" id="PF02470"/>
    </source>
</evidence>
<feature type="region of interest" description="Disordered" evidence="1">
    <location>
        <begin position="319"/>
        <end position="338"/>
    </location>
</feature>
<dbReference type="InterPro" id="IPR003399">
    <property type="entry name" value="Mce/MlaD"/>
</dbReference>
<evidence type="ECO:0000256" key="1">
    <source>
        <dbReference type="SAM" id="MobiDB-lite"/>
    </source>
</evidence>
<protein>
    <submittedName>
        <fullName evidence="4">Phospholipid/cholesterol/gamma-HCH transport system substrate-binding protein</fullName>
    </submittedName>
</protein>
<dbReference type="Pfam" id="PF11887">
    <property type="entry name" value="Mce4_CUP1"/>
    <property type="match status" value="1"/>
</dbReference>
<dbReference type="PANTHER" id="PTHR33371:SF17">
    <property type="entry name" value="MCE-FAMILY PROTEIN MCE1B"/>
    <property type="match status" value="1"/>
</dbReference>
<feature type="compositionally biased region" description="Pro residues" evidence="1">
    <location>
        <begin position="319"/>
        <end position="328"/>
    </location>
</feature>
<evidence type="ECO:0000259" key="3">
    <source>
        <dbReference type="Pfam" id="PF11887"/>
    </source>
</evidence>
<dbReference type="Pfam" id="PF02470">
    <property type="entry name" value="MlaD"/>
    <property type="match status" value="1"/>
</dbReference>
<organism evidence="4 5">
    <name type="scientific">Saccharothrix carnea</name>
    <dbReference type="NCBI Taxonomy" id="1280637"/>
    <lineage>
        <taxon>Bacteria</taxon>
        <taxon>Bacillati</taxon>
        <taxon>Actinomycetota</taxon>
        <taxon>Actinomycetes</taxon>
        <taxon>Pseudonocardiales</taxon>
        <taxon>Pseudonocardiaceae</taxon>
        <taxon>Saccharothrix</taxon>
    </lineage>
</organism>
<name>A0A2P8I4Z8_SACCR</name>
<feature type="domain" description="Mce/MlaD" evidence="2">
    <location>
        <begin position="38"/>
        <end position="112"/>
    </location>
</feature>
<dbReference type="InterPro" id="IPR052336">
    <property type="entry name" value="MlaD_Phospholipid_Transporter"/>
</dbReference>
<feature type="domain" description="Mammalian cell entry C-terminal" evidence="3">
    <location>
        <begin position="119"/>
        <end position="313"/>
    </location>
</feature>
<accession>A0A2P8I4Z8</accession>
<dbReference type="InterPro" id="IPR024516">
    <property type="entry name" value="Mce_C"/>
</dbReference>
<evidence type="ECO:0000313" key="5">
    <source>
        <dbReference type="Proteomes" id="UP000241118"/>
    </source>
</evidence>
<dbReference type="PANTHER" id="PTHR33371">
    <property type="entry name" value="INTERMEMBRANE PHOSPHOLIPID TRANSPORT SYSTEM BINDING PROTEIN MLAD-RELATED"/>
    <property type="match status" value="1"/>
</dbReference>
<sequence length="338" mass="35643">MRNIAAPLTKFLVFVVVTVAATGFLAATIAGSRVGSTAEYAARFTDVTALAEGDDVRMSGVKVGQVESLELVDDELVDVTFSVADGRSLSADVTATIKYRNLVGQRYIALEQPAGRVGDELPPGGLIPVERTTPALDLTTLFNGFKPLFQALDPEDVNKLSHEIVQVLQGEGGTVESLLAHTASLTSTLAAKDDVIGKVVTNLNAVLETVNSRDDRFGELLTSLRQLVSGFAADREPIGNAITGLAALSDSTASLLEQGRQPLKDDIAALGLLAGNLADAPELEPFLRNLPVKFEAIGRTASYGSWLNFYLCFASSQAPPAPGGPPVGLPVTESRCHR</sequence>
<dbReference type="RefSeq" id="WP_106618226.1">
    <property type="nucleotide sequence ID" value="NZ_PYAX01000009.1"/>
</dbReference>
<dbReference type="NCBIfam" id="TIGR00996">
    <property type="entry name" value="Mtu_fam_mce"/>
    <property type="match status" value="1"/>
</dbReference>